<dbReference type="InterPro" id="IPR013953">
    <property type="entry name" value="FACT_SPT16_M"/>
</dbReference>
<evidence type="ECO:0000256" key="6">
    <source>
        <dbReference type="ARBA" id="ARBA00023054"/>
    </source>
</evidence>
<comment type="subcellular location">
    <subcellularLocation>
        <location evidence="10">Nucleus</location>
    </subcellularLocation>
    <subcellularLocation>
        <location evidence="10">Chromosome</location>
    </subcellularLocation>
</comment>
<dbReference type="GO" id="GO:0031491">
    <property type="term" value="F:nucleosome binding"/>
    <property type="evidence" value="ECO:0007669"/>
    <property type="project" value="TreeGrafter"/>
</dbReference>
<evidence type="ECO:0000256" key="3">
    <source>
        <dbReference type="ARBA" id="ARBA00022705"/>
    </source>
</evidence>
<proteinExistence type="inferred from homology"/>
<dbReference type="Gene3D" id="2.30.29.150">
    <property type="match status" value="1"/>
</dbReference>
<dbReference type="Gene3D" id="2.30.29.30">
    <property type="entry name" value="Pleckstrin-homology domain (PH domain)/Phosphotyrosine-binding domain (PTB)"/>
    <property type="match status" value="1"/>
</dbReference>
<feature type="compositionally biased region" description="Acidic residues" evidence="11">
    <location>
        <begin position="936"/>
        <end position="997"/>
    </location>
</feature>
<dbReference type="FunFam" id="3.90.230.10:FF:000005">
    <property type="entry name" value="FACT complex subunit spt16"/>
    <property type="match status" value="1"/>
</dbReference>
<protein>
    <recommendedName>
        <fullName evidence="10">FACT complex subunit</fullName>
    </recommendedName>
</protein>
<feature type="compositionally biased region" description="Basic and acidic residues" evidence="11">
    <location>
        <begin position="998"/>
        <end position="1019"/>
    </location>
</feature>
<evidence type="ECO:0000256" key="10">
    <source>
        <dbReference type="RuleBase" id="RU367052"/>
    </source>
</evidence>
<dbReference type="SMART" id="SM01287">
    <property type="entry name" value="Rtt106"/>
    <property type="match status" value="1"/>
</dbReference>
<dbReference type="GO" id="GO:0006281">
    <property type="term" value="P:DNA repair"/>
    <property type="evidence" value="ECO:0007669"/>
    <property type="project" value="UniProtKB-UniRule"/>
</dbReference>
<sequence length="1019" mass="112813">MGAPDVDEDALARRIGALYDQWRAHPETFGDAEHVVIGTGANREEDLRYLKGVALEVWLFAYELPDTMLALTRGGKMRCVAGGKKAALVEGAREVLRTSRGIELEVTTRAKGATGEAEARAIADALVAEGGGVAMVLKEKNEGVMMTTMVKALEEKGVEIKDCSHGLAACMASKDEKEVGFVKKAVTLTSKALAFAVKEMEGTIEDEKKMTHAKLSEMTEDAIIDPSRLGLKFPPEDVDICYPPIFQSGGEYDLKYSAESKATKLHYAPAPAVVHMSVGARYTQYCANVGRTYMVDPTAEQEAVYAAVLAAQEAGIAALVDGATCSSVYEAVRSSLASAEGCDGESLASKLNKNVGTAMGLEFRDTAFVLNAKCENKISSGMLFNVAVGIQGLTEPSAKEGSKSATYAVMIADSVLVGAAGEAPAVLTTNAKGVKEISYVTNDDESEEEENADEVIVKEGGVILDAKTRGAPTSAEDRERRQRALADKKNAETYKRLTQAGEDEVQNAAAGSSSEFVSYKAVRDVPTPRHQELVLAVDQERETVLVPIYGQLVPFHIMSVKSASVSQDAGASFIRINFQHPTGGAAASQKYAAAVRFPNSIFLKEVSFRSTDARHANHVVQEISALRRMIIARETERAQRADLVRQERLVLSSGRVHRLTGLWLLPTFGGRGGRRAGTLEAHTNGLRYQGAKMDEQVDIMYENIRFAFFQPAKKEIKTLLHFHLKNPIMVGKKKTQDVQFYQEVMEAVQNLDGGRRNMYDPDEIEDEQRERERQKQIQKEFSHFAKRTQEIWERDFPHLNLEFDLPYNELAFQGVAFKSTARILPTASCLIELTEFPPLVIAAQDIEVVNLERVGFHLKNFDMAIVFRDFTREVHRIDQIPTTYLENIKQWLTTLDIKYYEGKANLNWKPLLRQIKEDPDGWLEAGGWEFLNNEATDSEEEGEDEAESEFEPSGSESEEESEEESDDDESVYDSDEEDGDEDMSEDEEEGLSWDELEEKAAREDANASDSDDRPRKKKR</sequence>
<dbReference type="InterPro" id="IPR048969">
    <property type="entry name" value="FACT_SPT16_C"/>
</dbReference>
<dbReference type="InterPro" id="IPR011993">
    <property type="entry name" value="PH-like_dom_sf"/>
</dbReference>
<dbReference type="PANTHER" id="PTHR13980">
    <property type="entry name" value="CDC68 RELATED"/>
    <property type="match status" value="1"/>
</dbReference>
<dbReference type="SMART" id="SM01285">
    <property type="entry name" value="FACT-Spt16_Nlob"/>
    <property type="match status" value="1"/>
</dbReference>
<dbReference type="GO" id="GO:0006260">
    <property type="term" value="P:DNA replication"/>
    <property type="evidence" value="ECO:0007669"/>
    <property type="project" value="UniProtKB-KW"/>
</dbReference>
<keyword evidence="2 10" id="KW-0158">Chromosome</keyword>
<evidence type="ECO:0000313" key="15">
    <source>
        <dbReference type="EMBL" id="OUS46599.1"/>
    </source>
</evidence>
<dbReference type="Pfam" id="PF24824">
    <property type="entry name" value="PH_SPT16"/>
    <property type="match status" value="1"/>
</dbReference>
<dbReference type="Pfam" id="PF00557">
    <property type="entry name" value="Peptidase_M24"/>
    <property type="match status" value="1"/>
</dbReference>
<evidence type="ECO:0000256" key="7">
    <source>
        <dbReference type="ARBA" id="ARBA00023163"/>
    </source>
</evidence>
<evidence type="ECO:0000259" key="13">
    <source>
        <dbReference type="SMART" id="SM01286"/>
    </source>
</evidence>
<gene>
    <name evidence="15" type="ORF">BE221DRAFT_73918</name>
</gene>
<evidence type="ECO:0000259" key="14">
    <source>
        <dbReference type="SMART" id="SM01287"/>
    </source>
</evidence>
<evidence type="ECO:0000256" key="2">
    <source>
        <dbReference type="ARBA" id="ARBA00022454"/>
    </source>
</evidence>
<comment type="similarity">
    <text evidence="1 10">Belongs to the peptidase M24 family. SPT16 subfamily.</text>
</comment>
<name>A0A1Y5IAJ3_OSTTA</name>
<feature type="domain" description="FACT complex subunit SPT16 middle" evidence="13">
    <location>
        <begin position="535"/>
        <end position="688"/>
    </location>
</feature>
<dbReference type="InterPro" id="IPR000994">
    <property type="entry name" value="Pept_M24"/>
</dbReference>
<dbReference type="Gene3D" id="3.40.350.10">
    <property type="entry name" value="Creatinase/prolidase N-terminal domain"/>
    <property type="match status" value="1"/>
</dbReference>
<evidence type="ECO:0000256" key="5">
    <source>
        <dbReference type="ARBA" id="ARBA00023015"/>
    </source>
</evidence>
<dbReference type="EMBL" id="KZ155782">
    <property type="protein sequence ID" value="OUS46599.1"/>
    <property type="molecule type" value="Genomic_DNA"/>
</dbReference>
<evidence type="ECO:0000256" key="4">
    <source>
        <dbReference type="ARBA" id="ARBA00022763"/>
    </source>
</evidence>
<dbReference type="GO" id="GO:0035101">
    <property type="term" value="C:FACT complex"/>
    <property type="evidence" value="ECO:0007669"/>
    <property type="project" value="UniProtKB-UniRule"/>
</dbReference>
<dbReference type="InterPro" id="IPR036005">
    <property type="entry name" value="Creatinase/aminopeptidase-like"/>
</dbReference>
<dbReference type="FunFam" id="2.30.29.150:FF:000004">
    <property type="entry name" value="FACT complex subunit SPT16"/>
    <property type="match status" value="1"/>
</dbReference>
<dbReference type="InterPro" id="IPR040258">
    <property type="entry name" value="Spt16"/>
</dbReference>
<keyword evidence="4 10" id="KW-0227">DNA damage</keyword>
<accession>A0A1Y5IAJ3</accession>
<keyword evidence="15" id="KW-0132">Cell division</keyword>
<comment type="subunit">
    <text evidence="10">Component of the FACT complex.</text>
</comment>
<dbReference type="PANTHER" id="PTHR13980:SF15">
    <property type="entry name" value="FACT COMPLEX SUBUNIT SPT16"/>
    <property type="match status" value="1"/>
</dbReference>
<dbReference type="Proteomes" id="UP000195557">
    <property type="component" value="Unassembled WGS sequence"/>
</dbReference>
<dbReference type="Pfam" id="PF08644">
    <property type="entry name" value="SPT16"/>
    <property type="match status" value="1"/>
</dbReference>
<dbReference type="GO" id="GO:0051301">
    <property type="term" value="P:cell division"/>
    <property type="evidence" value="ECO:0007669"/>
    <property type="project" value="UniProtKB-KW"/>
</dbReference>
<keyword evidence="8 10" id="KW-0234">DNA repair</keyword>
<keyword evidence="7 10" id="KW-0804">Transcription</keyword>
<dbReference type="Pfam" id="PF14826">
    <property type="entry name" value="FACT-Spt16_Nlob"/>
    <property type="match status" value="1"/>
</dbReference>
<dbReference type="SMART" id="SM01286">
    <property type="entry name" value="SPT16"/>
    <property type="match status" value="1"/>
</dbReference>
<keyword evidence="5 10" id="KW-0805">Transcription regulation</keyword>
<feature type="domain" description="Histone chaperone RTT106/FACT complex subunit SPT16-like middle" evidence="14">
    <location>
        <begin position="812"/>
        <end position="902"/>
    </location>
</feature>
<feature type="region of interest" description="Disordered" evidence="11">
    <location>
        <begin position="935"/>
        <end position="1019"/>
    </location>
</feature>
<dbReference type="InterPro" id="IPR029148">
    <property type="entry name" value="FACT-SPT16_Nlobe"/>
</dbReference>
<keyword evidence="6" id="KW-0175">Coiled coil</keyword>
<dbReference type="Gene3D" id="3.90.230.10">
    <property type="entry name" value="Creatinase/methionine aminopeptidase superfamily"/>
    <property type="match status" value="1"/>
</dbReference>
<dbReference type="Gene3D" id="2.30.29.210">
    <property type="entry name" value="FACT complex subunit Spt16p/Cdc68p"/>
    <property type="match status" value="1"/>
</dbReference>
<dbReference type="AlphaFoldDB" id="A0A1Y5IAJ3"/>
<comment type="function">
    <text evidence="10">Component of the FACT complex, a general chromatin factor that acts to reorganize nucleosomes. The FACT complex is involved in multiple processes that require DNA as a template such as mRNA elongation, DNA replication and DNA repair. During transcription elongation the FACT complex acts as a histone chaperone that both destabilizes and restores nucleosomal structure. It facilitates the passage of RNA polymerase II and transcription by promoting the dissociation of one histone H2A-H2B dimer from the nucleosome, then subsequently promotes the reestablishment of the nucleosome following the passage of RNA polymerase II.</text>
</comment>
<feature type="domain" description="FACT complex subunit SPT16 N-terminal lobe" evidence="12">
    <location>
        <begin position="6"/>
        <end position="167"/>
    </location>
</feature>
<reference evidence="15" key="1">
    <citation type="submission" date="2017-04" db="EMBL/GenBank/DDBJ databases">
        <title>Population genomics of picophytoplankton unveils novel chromosome hypervariability.</title>
        <authorList>
            <consortium name="DOE Joint Genome Institute"/>
            <person name="Blanc-Mathieu R."/>
            <person name="Krasovec M."/>
            <person name="Hebrard M."/>
            <person name="Yau S."/>
            <person name="Desgranges E."/>
            <person name="Martin J."/>
            <person name="Schackwitz W."/>
            <person name="Kuo A."/>
            <person name="Salin G."/>
            <person name="Donnadieu C."/>
            <person name="Desdevises Y."/>
            <person name="Sanchez-Ferandin S."/>
            <person name="Moreau H."/>
            <person name="Rivals E."/>
            <person name="Grigoriev I.V."/>
            <person name="Grimsley N."/>
            <person name="Eyre-Walker A."/>
            <person name="Piganeau G."/>
        </authorList>
    </citation>
    <scope>NUCLEOTIDE SEQUENCE [LARGE SCALE GENOMIC DNA]</scope>
    <source>
        <strain evidence="15">RCC 1115</strain>
    </source>
</reference>
<dbReference type="InterPro" id="IPR056595">
    <property type="entry name" value="Fact-SPT16_PH"/>
</dbReference>
<keyword evidence="15" id="KW-0131">Cell cycle</keyword>
<dbReference type="InterPro" id="IPR029149">
    <property type="entry name" value="Creatin/AminoP/Spt16_N"/>
</dbReference>
<evidence type="ECO:0000259" key="12">
    <source>
        <dbReference type="SMART" id="SM01285"/>
    </source>
</evidence>
<organism evidence="15">
    <name type="scientific">Ostreococcus tauri</name>
    <name type="common">Marine green alga</name>
    <dbReference type="NCBI Taxonomy" id="70448"/>
    <lineage>
        <taxon>Eukaryota</taxon>
        <taxon>Viridiplantae</taxon>
        <taxon>Chlorophyta</taxon>
        <taxon>Mamiellophyceae</taxon>
        <taxon>Mamiellales</taxon>
        <taxon>Bathycoccaceae</taxon>
        <taxon>Ostreococcus</taxon>
    </lineage>
</organism>
<evidence type="ECO:0000256" key="9">
    <source>
        <dbReference type="ARBA" id="ARBA00023242"/>
    </source>
</evidence>
<dbReference type="FunFam" id="2.30.29.30:FF:000017">
    <property type="entry name" value="FACT complex subunit SPT16"/>
    <property type="match status" value="1"/>
</dbReference>
<keyword evidence="9 10" id="KW-0539">Nucleus</keyword>
<dbReference type="GO" id="GO:0006368">
    <property type="term" value="P:transcription elongation by RNA polymerase II"/>
    <property type="evidence" value="ECO:0007669"/>
    <property type="project" value="TreeGrafter"/>
</dbReference>
<evidence type="ECO:0000256" key="8">
    <source>
        <dbReference type="ARBA" id="ARBA00023204"/>
    </source>
</evidence>
<dbReference type="Pfam" id="PF21091">
    <property type="entry name" value="SPT16_C"/>
    <property type="match status" value="1"/>
</dbReference>
<dbReference type="eggNOG" id="KOG1189">
    <property type="taxonomic scope" value="Eukaryota"/>
</dbReference>
<dbReference type="Pfam" id="PF08512">
    <property type="entry name" value="Rttp106-like_middle"/>
    <property type="match status" value="1"/>
</dbReference>
<evidence type="ECO:0000256" key="11">
    <source>
        <dbReference type="SAM" id="MobiDB-lite"/>
    </source>
</evidence>
<dbReference type="InterPro" id="IPR013719">
    <property type="entry name" value="RTT106/SPT16-like_middle_dom"/>
</dbReference>
<keyword evidence="3 10" id="KW-0235">DNA replication</keyword>
<evidence type="ECO:0000256" key="1">
    <source>
        <dbReference type="ARBA" id="ARBA00010779"/>
    </source>
</evidence>
<dbReference type="SUPFAM" id="SSF55920">
    <property type="entry name" value="Creatinase/aminopeptidase"/>
    <property type="match status" value="1"/>
</dbReference>